<dbReference type="RefSeq" id="WP_137344260.1">
    <property type="nucleotide sequence ID" value="NZ_SZVO01000026.1"/>
</dbReference>
<reference evidence="1 2" key="1">
    <citation type="submission" date="2019-05" db="EMBL/GenBank/DDBJ databases">
        <title>Dyadobacter AR-3-8 sp. nov., isolated from arctic soil.</title>
        <authorList>
            <person name="Chaudhary D.K."/>
        </authorList>
    </citation>
    <scope>NUCLEOTIDE SEQUENCE [LARGE SCALE GENOMIC DNA]</scope>
    <source>
        <strain evidence="1 2">AR-3-8</strain>
    </source>
</reference>
<dbReference type="Proteomes" id="UP000304900">
    <property type="component" value="Unassembled WGS sequence"/>
</dbReference>
<evidence type="ECO:0000313" key="1">
    <source>
        <dbReference type="EMBL" id="TKT85986.1"/>
    </source>
</evidence>
<protein>
    <submittedName>
        <fullName evidence="1">Uncharacterized protein</fullName>
    </submittedName>
</protein>
<dbReference type="AlphaFoldDB" id="A0A4U6CPD3"/>
<dbReference type="EMBL" id="SZVO01000026">
    <property type="protein sequence ID" value="TKT85986.1"/>
    <property type="molecule type" value="Genomic_DNA"/>
</dbReference>
<keyword evidence="2" id="KW-1185">Reference proteome</keyword>
<name>A0A4U6CPD3_9BACT</name>
<proteinExistence type="predicted"/>
<organism evidence="1 2">
    <name type="scientific">Dyadobacter frigoris</name>
    <dbReference type="NCBI Taxonomy" id="2576211"/>
    <lineage>
        <taxon>Bacteria</taxon>
        <taxon>Pseudomonadati</taxon>
        <taxon>Bacteroidota</taxon>
        <taxon>Cytophagia</taxon>
        <taxon>Cytophagales</taxon>
        <taxon>Spirosomataceae</taxon>
        <taxon>Dyadobacter</taxon>
    </lineage>
</organism>
<evidence type="ECO:0000313" key="2">
    <source>
        <dbReference type="Proteomes" id="UP000304900"/>
    </source>
</evidence>
<accession>A0A4U6CPD3</accession>
<sequence>METVVTYLRNKLTFIFANTRLFSENYRESKVLTIINPAVIPDPGDVVSFEITEFTTDSATIDNFKNYMKEGLFFVEHHSKTYGKQGVHVKVIVHEEEDFKRECPDLYKRTSIDFS</sequence>
<comment type="caution">
    <text evidence="1">The sequence shown here is derived from an EMBL/GenBank/DDBJ whole genome shotgun (WGS) entry which is preliminary data.</text>
</comment>
<gene>
    <name evidence="1" type="ORF">FDK13_32830</name>
</gene>